<gene>
    <name evidence="2" type="ORF">OE647_01305</name>
</gene>
<reference evidence="2 3" key="1">
    <citation type="submission" date="2022-10" db="EMBL/GenBank/DDBJ databases">
        <title>Defluviimonas sp. nov., isolated from ocean surface water.</title>
        <authorList>
            <person name="He W."/>
            <person name="Wang L."/>
            <person name="Zhang D.-F."/>
        </authorList>
    </citation>
    <scope>NUCLEOTIDE SEQUENCE [LARGE SCALE GENOMIC DNA]</scope>
    <source>
        <strain evidence="2 3">WL0075</strain>
    </source>
</reference>
<dbReference type="SUPFAM" id="SSF51182">
    <property type="entry name" value="RmlC-like cupins"/>
    <property type="match status" value="1"/>
</dbReference>
<dbReference type="RefSeq" id="WP_263719780.1">
    <property type="nucleotide sequence ID" value="NZ_JAOWLA010000001.1"/>
</dbReference>
<dbReference type="PANTHER" id="PTHR36440">
    <property type="entry name" value="PUTATIVE (AFU_ORTHOLOGUE AFUA_8G07350)-RELATED"/>
    <property type="match status" value="1"/>
</dbReference>
<sequence length="159" mass="17000">MTPSEAALWFLNTRVRIVVPAASGADGLSVIRHWAPYGDSPPLHVHDTEDEVFHVLEGRVLFSVDGALQEVTAGQTLMAPKGVPHSYVVESPEGAKWLTVTRPGDFEALVRETSRPASGPGLPPAGHPTPEMKAHLAEVCARHGIRLVGAPLTPRQPAE</sequence>
<accession>A0ABT2YXX8</accession>
<dbReference type="InterPro" id="IPR014710">
    <property type="entry name" value="RmlC-like_jellyroll"/>
</dbReference>
<comment type="caution">
    <text evidence="2">The sequence shown here is derived from an EMBL/GenBank/DDBJ whole genome shotgun (WGS) entry which is preliminary data.</text>
</comment>
<dbReference type="Gene3D" id="2.60.120.10">
    <property type="entry name" value="Jelly Rolls"/>
    <property type="match status" value="1"/>
</dbReference>
<dbReference type="InterPro" id="IPR011051">
    <property type="entry name" value="RmlC_Cupin_sf"/>
</dbReference>
<dbReference type="Proteomes" id="UP001652503">
    <property type="component" value="Unassembled WGS sequence"/>
</dbReference>
<keyword evidence="3" id="KW-1185">Reference proteome</keyword>
<dbReference type="EMBL" id="JAOWLA010000001">
    <property type="protein sequence ID" value="MCV2863371.1"/>
    <property type="molecule type" value="Genomic_DNA"/>
</dbReference>
<evidence type="ECO:0000313" key="3">
    <source>
        <dbReference type="Proteomes" id="UP001652503"/>
    </source>
</evidence>
<dbReference type="InterPro" id="IPR053146">
    <property type="entry name" value="QDO-like"/>
</dbReference>
<feature type="domain" description="Cupin type-2" evidence="1">
    <location>
        <begin position="36"/>
        <end position="100"/>
    </location>
</feature>
<protein>
    <submittedName>
        <fullName evidence="2">Cupin domain-containing protein</fullName>
    </submittedName>
</protein>
<dbReference type="Pfam" id="PF07883">
    <property type="entry name" value="Cupin_2"/>
    <property type="match status" value="1"/>
</dbReference>
<evidence type="ECO:0000313" key="2">
    <source>
        <dbReference type="EMBL" id="MCV2863371.1"/>
    </source>
</evidence>
<organism evidence="2 3">
    <name type="scientific">Albidovulum sediminicola</name>
    <dbReference type="NCBI Taxonomy" id="2984331"/>
    <lineage>
        <taxon>Bacteria</taxon>
        <taxon>Pseudomonadati</taxon>
        <taxon>Pseudomonadota</taxon>
        <taxon>Alphaproteobacteria</taxon>
        <taxon>Rhodobacterales</taxon>
        <taxon>Paracoccaceae</taxon>
        <taxon>Albidovulum</taxon>
    </lineage>
</organism>
<dbReference type="PANTHER" id="PTHR36440:SF1">
    <property type="entry name" value="PUTATIVE (AFU_ORTHOLOGUE AFUA_8G07350)-RELATED"/>
    <property type="match status" value="1"/>
</dbReference>
<proteinExistence type="predicted"/>
<name>A0ABT2YXX8_9RHOB</name>
<evidence type="ECO:0000259" key="1">
    <source>
        <dbReference type="Pfam" id="PF07883"/>
    </source>
</evidence>
<dbReference type="InterPro" id="IPR013096">
    <property type="entry name" value="Cupin_2"/>
</dbReference>